<comment type="subcellular location">
    <subcellularLocation>
        <location evidence="1 4">Nucleus</location>
    </subcellularLocation>
</comment>
<keyword evidence="3 4" id="KW-0539">Nucleus</keyword>
<evidence type="ECO:0000313" key="6">
    <source>
        <dbReference type="EMBL" id="KAL0639133.1"/>
    </source>
</evidence>
<comment type="caution">
    <text evidence="6">The sequence shown here is derived from an EMBL/GenBank/DDBJ whole genome shotgun (WGS) entry which is preliminary data.</text>
</comment>
<organism evidence="6 7">
    <name type="scientific">Discina gigas</name>
    <dbReference type="NCBI Taxonomy" id="1032678"/>
    <lineage>
        <taxon>Eukaryota</taxon>
        <taxon>Fungi</taxon>
        <taxon>Dikarya</taxon>
        <taxon>Ascomycota</taxon>
        <taxon>Pezizomycotina</taxon>
        <taxon>Pezizomycetes</taxon>
        <taxon>Pezizales</taxon>
        <taxon>Discinaceae</taxon>
        <taxon>Discina</taxon>
    </lineage>
</organism>
<comment type="subunit">
    <text evidence="4">Component of the Mediator complex.</text>
</comment>
<dbReference type="EMBL" id="JBBBZM010000014">
    <property type="protein sequence ID" value="KAL0639133.1"/>
    <property type="molecule type" value="Genomic_DNA"/>
</dbReference>
<dbReference type="Pfam" id="PF10280">
    <property type="entry name" value="Med11"/>
    <property type="match status" value="1"/>
</dbReference>
<evidence type="ECO:0000256" key="1">
    <source>
        <dbReference type="ARBA" id="ARBA00004123"/>
    </source>
</evidence>
<gene>
    <name evidence="4" type="primary">MED11</name>
    <name evidence="6" type="ORF">Q9L58_001819</name>
</gene>
<dbReference type="Gene3D" id="1.10.287.3490">
    <property type="match status" value="1"/>
</dbReference>
<accession>A0ABR3GT76</accession>
<keyword evidence="4" id="KW-0010">Activator</keyword>
<evidence type="ECO:0000256" key="5">
    <source>
        <dbReference type="SAM" id="MobiDB-lite"/>
    </source>
</evidence>
<comment type="function">
    <text evidence="4">Component of the Mediator complex, a coactivator involved in the regulated transcription of nearly all RNA polymerase II-dependent genes. Mediator functions as a bridge to convey information from gene-specific regulatory proteins to the basal RNA polymerase II transcription machinery. Mediator is recruited to promoters by direct interactions with regulatory proteins and serves as a scaffold for the assembly of a functional pre-initiation complex with RNA polymerase II and the general transcription factors.</text>
</comment>
<keyword evidence="7" id="KW-1185">Reference proteome</keyword>
<proteinExistence type="inferred from homology"/>
<evidence type="ECO:0000313" key="7">
    <source>
        <dbReference type="Proteomes" id="UP001447188"/>
    </source>
</evidence>
<feature type="region of interest" description="Disordered" evidence="5">
    <location>
        <begin position="1"/>
        <end position="23"/>
    </location>
</feature>
<dbReference type="Proteomes" id="UP001447188">
    <property type="component" value="Unassembled WGS sequence"/>
</dbReference>
<keyword evidence="4" id="KW-0805">Transcription regulation</keyword>
<reference evidence="6 7" key="1">
    <citation type="submission" date="2024-02" db="EMBL/GenBank/DDBJ databases">
        <title>Discinaceae phylogenomics.</title>
        <authorList>
            <person name="Dirks A.C."/>
            <person name="James T.Y."/>
        </authorList>
    </citation>
    <scope>NUCLEOTIDE SEQUENCE [LARGE SCALE GENOMIC DNA]</scope>
    <source>
        <strain evidence="6 7">ACD0624</strain>
    </source>
</reference>
<keyword evidence="4" id="KW-0804">Transcription</keyword>
<sequence length="153" mass="16387">MSSPDLTLLDAPPGAEPKPASPASVHIKELNAIDQDISNLLETASLSIRTLTTTPPSLETFTTHASRYHSLLQSITVRLRRQILLLEQADIPAPGDGTDEAGKQGGGIDVGAFNSRNDVVGREMEAELWRKAGELLKLVEAISGDDGDTDMTR</sequence>
<evidence type="ECO:0000256" key="4">
    <source>
        <dbReference type="RuleBase" id="RU364147"/>
    </source>
</evidence>
<evidence type="ECO:0000256" key="3">
    <source>
        <dbReference type="ARBA" id="ARBA00023242"/>
    </source>
</evidence>
<protein>
    <recommendedName>
        <fullName evidence="4">Mediator of RNA polymerase II transcription subunit 11</fullName>
    </recommendedName>
    <alternativeName>
        <fullName evidence="4">Mediator complex subunit 11</fullName>
    </alternativeName>
</protein>
<dbReference type="PANTHER" id="PTHR22890">
    <property type="entry name" value="MEDIATOR OF RNA POLYMERASE II TRANSCRIPTION SUBUNIT 11"/>
    <property type="match status" value="1"/>
</dbReference>
<name>A0ABR3GT76_9PEZI</name>
<dbReference type="InterPro" id="IPR019404">
    <property type="entry name" value="Mediator_Med11"/>
</dbReference>
<feature type="region of interest" description="Disordered" evidence="5">
    <location>
        <begin position="91"/>
        <end position="110"/>
    </location>
</feature>
<comment type="similarity">
    <text evidence="2 4">Belongs to the Mediator complex subunit 11 family.</text>
</comment>
<evidence type="ECO:0000256" key="2">
    <source>
        <dbReference type="ARBA" id="ARBA00008186"/>
    </source>
</evidence>